<keyword evidence="1" id="KW-1188">Viral release from host cell</keyword>
<evidence type="ECO:0000259" key="3">
    <source>
        <dbReference type="Pfam" id="PF10145"/>
    </source>
</evidence>
<dbReference type="KEGG" id="plal:FXN65_10850"/>
<keyword evidence="5" id="KW-1185">Reference proteome</keyword>
<dbReference type="PANTHER" id="PTHR37813:SF1">
    <property type="entry name" value="FELS-2 PROPHAGE PROTEIN"/>
    <property type="match status" value="1"/>
</dbReference>
<name>A0A5J6QII8_9GAMM</name>
<accession>A0A5J6QII8</accession>
<reference evidence="4 5" key="1">
    <citation type="submission" date="2019-08" db="EMBL/GenBank/DDBJ databases">
        <title>Whole-genome Sequencing of e-waste polymer degrading bacterium Pseudomonas sp. strain PE08.</title>
        <authorList>
            <person name="Kirdat K."/>
            <person name="Debbarma P."/>
            <person name="Narawade N."/>
            <person name="Suyal D."/>
            <person name="Thorat V."/>
            <person name="Shouche Y."/>
            <person name="Goel R."/>
            <person name="Yadav A."/>
        </authorList>
    </citation>
    <scope>NUCLEOTIDE SEQUENCE [LARGE SCALE GENOMIC DNA]</scope>
    <source>
        <strain evidence="4 5">PE08</strain>
    </source>
</reference>
<gene>
    <name evidence="4" type="ORF">FXN65_10850</name>
</gene>
<evidence type="ECO:0000313" key="4">
    <source>
        <dbReference type="EMBL" id="QEY62548.1"/>
    </source>
</evidence>
<dbReference type="RefSeq" id="WP_151133203.1">
    <property type="nucleotide sequence ID" value="NZ_CP043311.1"/>
</dbReference>
<feature type="compositionally biased region" description="Basic and acidic residues" evidence="2">
    <location>
        <begin position="743"/>
        <end position="764"/>
    </location>
</feature>
<sequence length="1092" mass="115571">MSNDVDVGIVIGGAVSAALRSSIKDASKSVGQLGKEIEEAGRKGQLIEGFERTKAAAKAASAAYFANKKRVDELKRAIAAAGQPVKAFERDLAATQRALDRSKRALDTQTKKVGDYRRQLQAASVDVKNLASEQSRLAAESERLARVRAAVARSDQAVAQRDAVRGERLGFAGEAAAFGYTVKQALDPAVKLEANLKKIEARVNFPTPDGILNLRKELESLSEETGIATDELSATAALAGQFGIEGRQIADFVRQVTQVGIAFDMSSAQAAESVSTLSTVLSIPITETGRLLDAINQLANNSKASEAQILDVLGRVGGIGRQFGLVDTQIAALASTFLSLGKSPEVAATGINALLNKLQTAGVQSDEFQQELKNLVGDVDAFTRSMDTDAQAALDNFLAKLGELDSRGQAEAITVLFGQEYADDISVLSGSLAEYRKQLAAVADETEYAGSVQREFQRFNSGAAVEAGKAATAINNAFAKLGEAALPVITKVSKQIASLAQWLKSTGEVGQNALLGIIYLLGGGLLLKGVRLFGRLLITEVVAAFTTIDKVATRVLGQSLVTVAARGFGGMATAAKTAASKVTTALGTIPVAVQAALRGLSLIGSFFVGWEIGTYLREQFVEVERAGIALASGLHTSFVRIKGYAQEQFEALKFAMTNPLDYVRTKFASFARDLGTLISKVPRFGEAAANALRSAADTIMPGGTDAQEFQKRQKEIRDQTAAEVKQIQDGYFDLWEMAGQNADKTKAANEESGESHKDLAETVKKSQQAMTQETETGTKQRIAQAVKETAEVKKAKKQQAALLKEVQDRTKGIAGEKFATEKEPTFNRASDLTVKARQSLVSKDYVQALKFAEQATQVLEELQQAGDKNTKALAGQAKMAQQIAEQAFAALGSGGKDGATATKDVSVKPVLDAEAATQVQGQVSALAESLQANLVIPVKTVLADTPKYYQEGSSFSQFPEQGFAAGGFTGFGGRLEPAGIVHRGEYVLPQSVVREPGAVSVLSAMRVKGVAAVLEQARRNWGGYDIGGLVGSLSRPATPEAFGAMIRGPAAGGGNTVNLTLPGGSSYTLQADDSTYQALLRNEARKYGRSQG</sequence>
<dbReference type="Pfam" id="PF10145">
    <property type="entry name" value="PhageMin_Tail"/>
    <property type="match status" value="1"/>
</dbReference>
<evidence type="ECO:0000256" key="2">
    <source>
        <dbReference type="SAM" id="MobiDB-lite"/>
    </source>
</evidence>
<protein>
    <submittedName>
        <fullName evidence="4">Phage tail tape measure protein</fullName>
    </submittedName>
</protein>
<dbReference type="Proteomes" id="UP000327179">
    <property type="component" value="Chromosome"/>
</dbReference>
<dbReference type="PANTHER" id="PTHR37813">
    <property type="entry name" value="FELS-2 PROPHAGE PROTEIN"/>
    <property type="match status" value="1"/>
</dbReference>
<dbReference type="InterPro" id="IPR010090">
    <property type="entry name" value="Phage_tape_meas"/>
</dbReference>
<evidence type="ECO:0000256" key="1">
    <source>
        <dbReference type="ARBA" id="ARBA00022612"/>
    </source>
</evidence>
<feature type="compositionally biased region" description="Polar residues" evidence="2">
    <location>
        <begin position="765"/>
        <end position="779"/>
    </location>
</feature>
<dbReference type="NCBIfam" id="TIGR01760">
    <property type="entry name" value="tape_meas_TP901"/>
    <property type="match status" value="1"/>
</dbReference>
<feature type="domain" description="Phage tail tape measure protein" evidence="3">
    <location>
        <begin position="216"/>
        <end position="418"/>
    </location>
</feature>
<organism evidence="4 5">
    <name type="scientific">Metapseudomonas lalkuanensis</name>
    <dbReference type="NCBI Taxonomy" id="2604832"/>
    <lineage>
        <taxon>Bacteria</taxon>
        <taxon>Pseudomonadati</taxon>
        <taxon>Pseudomonadota</taxon>
        <taxon>Gammaproteobacteria</taxon>
        <taxon>Pseudomonadales</taxon>
        <taxon>Pseudomonadaceae</taxon>
        <taxon>Metapseudomonas</taxon>
    </lineage>
</organism>
<dbReference type="EMBL" id="CP043311">
    <property type="protein sequence ID" value="QEY62548.1"/>
    <property type="molecule type" value="Genomic_DNA"/>
</dbReference>
<evidence type="ECO:0000313" key="5">
    <source>
        <dbReference type="Proteomes" id="UP000327179"/>
    </source>
</evidence>
<feature type="region of interest" description="Disordered" evidence="2">
    <location>
        <begin position="743"/>
        <end position="779"/>
    </location>
</feature>
<dbReference type="AlphaFoldDB" id="A0A5J6QII8"/>
<proteinExistence type="predicted"/>